<accession>C4WK28</accession>
<comment type="caution">
    <text evidence="2">The sequence shown here is derived from an EMBL/GenBank/DDBJ whole genome shotgun (WGS) entry which is preliminary data.</text>
</comment>
<dbReference type="Proteomes" id="UP000004386">
    <property type="component" value="Unassembled WGS sequence"/>
</dbReference>
<dbReference type="Pfam" id="PF01322">
    <property type="entry name" value="Cytochrom_C_2"/>
    <property type="match status" value="1"/>
</dbReference>
<evidence type="ECO:0000313" key="3">
    <source>
        <dbReference type="Proteomes" id="UP000004386"/>
    </source>
</evidence>
<gene>
    <name evidence="2" type="ORF">OINT_1000620</name>
</gene>
<dbReference type="GO" id="GO:0005506">
    <property type="term" value="F:iron ion binding"/>
    <property type="evidence" value="ECO:0007669"/>
    <property type="project" value="InterPro"/>
</dbReference>
<dbReference type="GO" id="GO:0020037">
    <property type="term" value="F:heme binding"/>
    <property type="evidence" value="ECO:0007669"/>
    <property type="project" value="InterPro"/>
</dbReference>
<protein>
    <submittedName>
        <fullName evidence="2">Cytochrome c-556</fullName>
    </submittedName>
</protein>
<dbReference type="Gene3D" id="1.20.120.10">
    <property type="entry name" value="Cytochrome c/b562"/>
    <property type="match status" value="1"/>
</dbReference>
<dbReference type="InterPro" id="IPR002321">
    <property type="entry name" value="Cyt_c_II"/>
</dbReference>
<dbReference type="EMBL" id="ACQA01000001">
    <property type="protein sequence ID" value="EEQ95261.1"/>
    <property type="molecule type" value="Genomic_DNA"/>
</dbReference>
<dbReference type="GO" id="GO:0022900">
    <property type="term" value="P:electron transport chain"/>
    <property type="evidence" value="ECO:0007669"/>
    <property type="project" value="InterPro"/>
</dbReference>
<evidence type="ECO:0000256" key="1">
    <source>
        <dbReference type="SAM" id="Phobius"/>
    </source>
</evidence>
<proteinExistence type="predicted"/>
<keyword evidence="1" id="KW-1133">Transmembrane helix</keyword>
<keyword evidence="1" id="KW-0472">Membrane</keyword>
<dbReference type="SUPFAM" id="SSF47175">
    <property type="entry name" value="Cytochromes"/>
    <property type="match status" value="1"/>
</dbReference>
<organism evidence="2 3">
    <name type="scientific">Brucella intermedia LMG 3301</name>
    <dbReference type="NCBI Taxonomy" id="641118"/>
    <lineage>
        <taxon>Bacteria</taxon>
        <taxon>Pseudomonadati</taxon>
        <taxon>Pseudomonadota</taxon>
        <taxon>Alphaproteobacteria</taxon>
        <taxon>Hyphomicrobiales</taxon>
        <taxon>Brucellaceae</taxon>
        <taxon>Brucella/Ochrobactrum group</taxon>
        <taxon>Brucella</taxon>
    </lineage>
</organism>
<dbReference type="GO" id="GO:0009055">
    <property type="term" value="F:electron transfer activity"/>
    <property type="evidence" value="ECO:0007669"/>
    <property type="project" value="InterPro"/>
</dbReference>
<feature type="transmembrane region" description="Helical" evidence="1">
    <location>
        <begin position="39"/>
        <end position="57"/>
    </location>
</feature>
<sequence>MPHWRFNRCDDCNVPDCIGYLNQGTKSVQFLNAEDRMRLFFLTVSSAAVLVAGVAQADVTADRQAIMKDLGRSVGSIAPMVKGEKPFDAAAALAALEKIDADAKKMDVDTLFPAGSDQGDTEASPKIWENKDDFVKHVEKFRTDAAAALAAKPQDLDALKSAFQQVAANCGSCHQVYRVKKN</sequence>
<dbReference type="PROSITE" id="PS51009">
    <property type="entry name" value="CYTCII"/>
    <property type="match status" value="1"/>
</dbReference>
<dbReference type="HOGENOM" id="CLU_106713_2_0_5"/>
<keyword evidence="1" id="KW-0812">Transmembrane</keyword>
<dbReference type="AlphaFoldDB" id="C4WK28"/>
<dbReference type="InterPro" id="IPR010980">
    <property type="entry name" value="Cyt_c/b562"/>
</dbReference>
<evidence type="ECO:0000313" key="2">
    <source>
        <dbReference type="EMBL" id="EEQ95261.1"/>
    </source>
</evidence>
<name>C4WK28_9HYPH</name>
<reference evidence="2 3" key="1">
    <citation type="submission" date="2009-05" db="EMBL/GenBank/DDBJ databases">
        <authorList>
            <person name="Setubal J.C."/>
            <person name="Boyle S."/>
            <person name="Crasta O.R."/>
            <person name="Gillespie J.J."/>
            <person name="Kenyon R.W."/>
            <person name="Lu J."/>
            <person name="Mane S."/>
            <person name="Nagrani S."/>
            <person name="Shallom J.M."/>
            <person name="Shallom S."/>
            <person name="Shukla M."/>
            <person name="Snyder E.E."/>
            <person name="Sobral B.W."/>
            <person name="Wattam A.R."/>
            <person name="Will R."/>
            <person name="Williams K."/>
            <person name="Yoo H."/>
            <person name="Munk C."/>
            <person name="Tapia R."/>
            <person name="Green L."/>
            <person name="Rogers Y."/>
            <person name="Detter J.C."/>
            <person name="Bruce D."/>
            <person name="Brettin T.S."/>
            <person name="Tsolis R."/>
        </authorList>
    </citation>
    <scope>NUCLEOTIDE SEQUENCE [LARGE SCALE GENOMIC DNA]</scope>
    <source>
        <strain evidence="2 3">LMG 3301</strain>
    </source>
</reference>